<dbReference type="InterPro" id="IPR000979">
    <property type="entry name" value="Phosphodiesterase_MJ0936/Vps29"/>
</dbReference>
<dbReference type="GO" id="GO:0046872">
    <property type="term" value="F:metal ion binding"/>
    <property type="evidence" value="ECO:0007669"/>
    <property type="project" value="UniProtKB-KW"/>
</dbReference>
<dbReference type="PANTHER" id="PTHR11124">
    <property type="entry name" value="VACUOLAR SORTING PROTEIN VPS29"/>
    <property type="match status" value="1"/>
</dbReference>
<keyword evidence="1" id="KW-0479">Metal-binding</keyword>
<dbReference type="EMBL" id="JBHSAQ010000013">
    <property type="protein sequence ID" value="MFC3959478.1"/>
    <property type="molecule type" value="Genomic_DNA"/>
</dbReference>
<evidence type="ECO:0000313" key="3">
    <source>
        <dbReference type="EMBL" id="MFC3959478.1"/>
    </source>
</evidence>
<evidence type="ECO:0000313" key="4">
    <source>
        <dbReference type="Proteomes" id="UP001595846"/>
    </source>
</evidence>
<dbReference type="GeneID" id="73902102"/>
<dbReference type="SUPFAM" id="SSF56300">
    <property type="entry name" value="Metallo-dependent phosphatases"/>
    <property type="match status" value="1"/>
</dbReference>
<organism evidence="3 4">
    <name type="scientific">Halovivax cerinus</name>
    <dbReference type="NCBI Taxonomy" id="1487865"/>
    <lineage>
        <taxon>Archaea</taxon>
        <taxon>Methanobacteriati</taxon>
        <taxon>Methanobacteriota</taxon>
        <taxon>Stenosarchaea group</taxon>
        <taxon>Halobacteria</taxon>
        <taxon>Halobacteriales</taxon>
        <taxon>Natrialbaceae</taxon>
        <taxon>Halovivax</taxon>
    </lineage>
</organism>
<dbReference type="InterPro" id="IPR024654">
    <property type="entry name" value="Calcineurin-like_PHP_lpxH"/>
</dbReference>
<dbReference type="InterPro" id="IPR029052">
    <property type="entry name" value="Metallo-depent_PP-like"/>
</dbReference>
<keyword evidence="4" id="KW-1185">Reference proteome</keyword>
<comment type="cofactor">
    <cofactor evidence="1">
        <name>a divalent metal cation</name>
        <dbReference type="ChEBI" id="CHEBI:60240"/>
    </cofactor>
</comment>
<dbReference type="AlphaFoldDB" id="A0ABD5NR31"/>
<reference evidence="3 4" key="1">
    <citation type="journal article" date="2019" name="Int. J. Syst. Evol. Microbiol.">
        <title>The Global Catalogue of Microorganisms (GCM) 10K type strain sequencing project: providing services to taxonomists for standard genome sequencing and annotation.</title>
        <authorList>
            <consortium name="The Broad Institute Genomics Platform"/>
            <consortium name="The Broad Institute Genome Sequencing Center for Infectious Disease"/>
            <person name="Wu L."/>
            <person name="Ma J."/>
        </authorList>
    </citation>
    <scope>NUCLEOTIDE SEQUENCE [LARGE SCALE GENOMIC DNA]</scope>
    <source>
        <strain evidence="3 4">IBRC-M 10256</strain>
    </source>
</reference>
<dbReference type="GO" id="GO:0016787">
    <property type="term" value="F:hydrolase activity"/>
    <property type="evidence" value="ECO:0007669"/>
    <property type="project" value="UniProtKB-UniRule"/>
</dbReference>
<name>A0ABD5NR31_9EURY</name>
<feature type="domain" description="Calcineurin-like phosphoesterase" evidence="2">
    <location>
        <begin position="1"/>
        <end position="172"/>
    </location>
</feature>
<protein>
    <recommendedName>
        <fullName evidence="1">Phosphoesterase</fullName>
        <ecNumber evidence="1">3.1.4.-</ecNumber>
    </recommendedName>
</protein>
<dbReference type="EC" id="3.1.4.-" evidence="1"/>
<dbReference type="Gene3D" id="3.60.21.10">
    <property type="match status" value="1"/>
</dbReference>
<comment type="similarity">
    <text evidence="1">Belongs to the metallophosphoesterase superfamily. YfcE family.</text>
</comment>
<gene>
    <name evidence="3" type="ORF">ACFOUR_14030</name>
</gene>
<dbReference type="NCBIfam" id="TIGR00040">
    <property type="entry name" value="yfcE"/>
    <property type="match status" value="1"/>
</dbReference>
<proteinExistence type="inferred from homology"/>
<dbReference type="Pfam" id="PF12850">
    <property type="entry name" value="Metallophos_2"/>
    <property type="match status" value="1"/>
</dbReference>
<dbReference type="RefSeq" id="WP_256532991.1">
    <property type="nucleotide sequence ID" value="NZ_CP101824.1"/>
</dbReference>
<evidence type="ECO:0000256" key="1">
    <source>
        <dbReference type="RuleBase" id="RU362039"/>
    </source>
</evidence>
<dbReference type="Proteomes" id="UP001595846">
    <property type="component" value="Unassembled WGS sequence"/>
</dbReference>
<sequence length="182" mass="19324">MTLAIISDSHVPERETELPDPFRERIASAEHTIHAGDFETPAFLAEVRDLAADLTAVYGNADPADAVLPSVADVTIDGVTFVVTHGTLNPVEAAVYGDDGFVMSADDWKRAIADTARARTRAWDGEGIVGVGGHTHQVEDDVYEGVRVLNPGSVTGADPAERATMFTVDVDDGAVDVTLHEV</sequence>
<comment type="caution">
    <text evidence="3">The sequence shown here is derived from an EMBL/GenBank/DDBJ whole genome shotgun (WGS) entry which is preliminary data.</text>
</comment>
<evidence type="ECO:0000259" key="2">
    <source>
        <dbReference type="Pfam" id="PF12850"/>
    </source>
</evidence>
<accession>A0ABD5NR31</accession>